<reference evidence="2" key="1">
    <citation type="submission" date="2020-06" db="EMBL/GenBank/DDBJ databases">
        <authorList>
            <person name="Li T."/>
            <person name="Hu X."/>
            <person name="Zhang T."/>
            <person name="Song X."/>
            <person name="Zhang H."/>
            <person name="Dai N."/>
            <person name="Sheng W."/>
            <person name="Hou X."/>
            <person name="Wei L."/>
        </authorList>
    </citation>
    <scope>NUCLEOTIDE SEQUENCE</scope>
    <source>
        <strain evidence="2">G02</strain>
        <tissue evidence="2">Leaf</tissue>
    </source>
</reference>
<dbReference type="PANTHER" id="PTHR31286:SF180">
    <property type="entry name" value="OS10G0362600 PROTEIN"/>
    <property type="match status" value="1"/>
</dbReference>
<feature type="region of interest" description="Disordered" evidence="1">
    <location>
        <begin position="456"/>
        <end position="483"/>
    </location>
</feature>
<dbReference type="InterPro" id="IPR040256">
    <property type="entry name" value="At4g02000-like"/>
</dbReference>
<protein>
    <recommendedName>
        <fullName evidence="3">DUF4283 domain-containing protein</fullName>
    </recommendedName>
</protein>
<reference evidence="2" key="2">
    <citation type="journal article" date="2024" name="Plant">
        <title>Genomic evolution and insights into agronomic trait innovations of Sesamum species.</title>
        <authorList>
            <person name="Miao H."/>
            <person name="Wang L."/>
            <person name="Qu L."/>
            <person name="Liu H."/>
            <person name="Sun Y."/>
            <person name="Le M."/>
            <person name="Wang Q."/>
            <person name="Wei S."/>
            <person name="Zheng Y."/>
            <person name="Lin W."/>
            <person name="Duan Y."/>
            <person name="Cao H."/>
            <person name="Xiong S."/>
            <person name="Wang X."/>
            <person name="Wei L."/>
            <person name="Li C."/>
            <person name="Ma Q."/>
            <person name="Ju M."/>
            <person name="Zhao R."/>
            <person name="Li G."/>
            <person name="Mu C."/>
            <person name="Tian Q."/>
            <person name="Mei H."/>
            <person name="Zhang T."/>
            <person name="Gao T."/>
            <person name="Zhang H."/>
        </authorList>
    </citation>
    <scope>NUCLEOTIDE SEQUENCE</scope>
    <source>
        <strain evidence="2">G02</strain>
    </source>
</reference>
<feature type="region of interest" description="Disordered" evidence="1">
    <location>
        <begin position="101"/>
        <end position="151"/>
    </location>
</feature>
<comment type="caution">
    <text evidence="2">The sequence shown here is derived from an EMBL/GenBank/DDBJ whole genome shotgun (WGS) entry which is preliminary data.</text>
</comment>
<evidence type="ECO:0000313" key="2">
    <source>
        <dbReference type="EMBL" id="KAL0290463.1"/>
    </source>
</evidence>
<name>A0AAW2J9H1_SESRA</name>
<dbReference type="PANTHER" id="PTHR31286">
    <property type="entry name" value="GLYCINE-RICH CELL WALL STRUCTURAL PROTEIN 1.8-LIKE"/>
    <property type="match status" value="1"/>
</dbReference>
<dbReference type="AlphaFoldDB" id="A0AAW2J9H1"/>
<feature type="region of interest" description="Disordered" evidence="1">
    <location>
        <begin position="404"/>
        <end position="427"/>
    </location>
</feature>
<feature type="compositionally biased region" description="Polar residues" evidence="1">
    <location>
        <begin position="1"/>
        <end position="27"/>
    </location>
</feature>
<organism evidence="2">
    <name type="scientific">Sesamum radiatum</name>
    <name type="common">Black benniseed</name>
    <dbReference type="NCBI Taxonomy" id="300843"/>
    <lineage>
        <taxon>Eukaryota</taxon>
        <taxon>Viridiplantae</taxon>
        <taxon>Streptophyta</taxon>
        <taxon>Embryophyta</taxon>
        <taxon>Tracheophyta</taxon>
        <taxon>Spermatophyta</taxon>
        <taxon>Magnoliopsida</taxon>
        <taxon>eudicotyledons</taxon>
        <taxon>Gunneridae</taxon>
        <taxon>Pentapetalae</taxon>
        <taxon>asterids</taxon>
        <taxon>lamiids</taxon>
        <taxon>Lamiales</taxon>
        <taxon>Pedaliaceae</taxon>
        <taxon>Sesamum</taxon>
    </lineage>
</organism>
<feature type="region of interest" description="Disordered" evidence="1">
    <location>
        <begin position="1"/>
        <end position="37"/>
    </location>
</feature>
<proteinExistence type="predicted"/>
<evidence type="ECO:0000256" key="1">
    <source>
        <dbReference type="SAM" id="MobiDB-lite"/>
    </source>
</evidence>
<evidence type="ECO:0008006" key="3">
    <source>
        <dbReference type="Google" id="ProtNLM"/>
    </source>
</evidence>
<gene>
    <name evidence="2" type="ORF">Sradi_7049500</name>
</gene>
<feature type="compositionally biased region" description="Acidic residues" evidence="1">
    <location>
        <begin position="28"/>
        <end position="37"/>
    </location>
</feature>
<dbReference type="EMBL" id="JACGWJ010000614">
    <property type="protein sequence ID" value="KAL0290463.1"/>
    <property type="molecule type" value="Genomic_DNA"/>
</dbReference>
<feature type="compositionally biased region" description="Polar residues" evidence="1">
    <location>
        <begin position="462"/>
        <end position="477"/>
    </location>
</feature>
<sequence length="483" mass="53235">MDSPKTLCSLSHTETHNSTHIQTSSQADDGDGEPVPDDELAVHEHIQSTFNMVDFMRLATKVVDEDDRDSMAILEALHKKWQGKFGHKDAPAELRLKPVAEHENATESGVSPPPTLSISKEATAPQVDGADRTGTAGASETNSQPPPTQTVPELFVGNVRIDMINSDPIADAFLKSSRKTLRFISPTKQRDEIIIRPTLRVMEQGSRRWRATAVGYFLGRKPYFHSWKLSNWKGLKHTKIPVWIKFKHLPMEYWTEDGLSAASGVGVPLYADKVTKACSRLDYARVCVMLDYSTVLPKHVVVISPILRDGKEVPTKVDIEYEWLPQKCRKCCSLGHSAANCPEEKRRSSVPITVFVRKEKSTGVDCSKGGDEVASQVDEMAGEVDADGANNGGVARCPYKGDVSLQPTTHPHREDPAKSALPPQADGYGREVQQIHSGKGKEIVIYNSFEVLDRHSGEDEGYSQSHNHLNSGPNSCSPHGVSR</sequence>
<accession>A0AAW2J9H1</accession>